<name>A0A143DF81_9PROT</name>
<protein>
    <submittedName>
        <fullName evidence="1">Uncharacterized protein</fullName>
    </submittedName>
</protein>
<dbReference type="KEGG" id="hjo:AY555_08330"/>
<accession>A0A143DF81</accession>
<dbReference type="Proteomes" id="UP000076066">
    <property type="component" value="Chromosome"/>
</dbReference>
<sequence length="157" mass="18187">MFLKTGLRSEWLWADSLNMRHHFRYGLYAECKDLRIFRKKLEAVFSSFSPDIVLYTNPFQSYGVSSESLGQALVIKQLSSIYYYVSQEIDLSLEGCILSSCLMNDEILKPRCDCVCDHRLSGMKFPRCAADCICNGVMQQYIRRPECYPMPAFQENC</sequence>
<dbReference type="STRING" id="1549855.AY555_08330"/>
<gene>
    <name evidence="1" type="ORF">AY555_08330</name>
</gene>
<dbReference type="AlphaFoldDB" id="A0A143DF81"/>
<proteinExistence type="predicted"/>
<dbReference type="EMBL" id="CP014525">
    <property type="protein sequence ID" value="AMW35180.1"/>
    <property type="molecule type" value="Genomic_DNA"/>
</dbReference>
<evidence type="ECO:0000313" key="2">
    <source>
        <dbReference type="Proteomes" id="UP000076066"/>
    </source>
</evidence>
<reference evidence="1 2" key="1">
    <citation type="submission" date="2016-02" db="EMBL/GenBank/DDBJ databases">
        <title>Complete Genome of H5569, the type strain of the newly described species Haematospirillium jordaniae.</title>
        <authorList>
            <person name="Nicholson A.C."/>
            <person name="Humrighouse B.W."/>
            <person name="Loparov V."/>
            <person name="McQuiston J.R."/>
        </authorList>
    </citation>
    <scope>NUCLEOTIDE SEQUENCE [LARGE SCALE GENOMIC DNA]</scope>
    <source>
        <strain evidence="1 2">H5569</strain>
    </source>
</reference>
<evidence type="ECO:0000313" key="1">
    <source>
        <dbReference type="EMBL" id="AMW35180.1"/>
    </source>
</evidence>
<organism evidence="1 2">
    <name type="scientific">Haematospirillum jordaniae</name>
    <dbReference type="NCBI Taxonomy" id="1549855"/>
    <lineage>
        <taxon>Bacteria</taxon>
        <taxon>Pseudomonadati</taxon>
        <taxon>Pseudomonadota</taxon>
        <taxon>Alphaproteobacteria</taxon>
        <taxon>Rhodospirillales</taxon>
        <taxon>Novispirillaceae</taxon>
        <taxon>Haematospirillum</taxon>
    </lineage>
</organism>
<keyword evidence="2" id="KW-1185">Reference proteome</keyword>